<organism evidence="1 2">
    <name type="scientific">Aspergillus brunneoviolaceus CBS 621.78</name>
    <dbReference type="NCBI Taxonomy" id="1450534"/>
    <lineage>
        <taxon>Eukaryota</taxon>
        <taxon>Fungi</taxon>
        <taxon>Dikarya</taxon>
        <taxon>Ascomycota</taxon>
        <taxon>Pezizomycotina</taxon>
        <taxon>Eurotiomycetes</taxon>
        <taxon>Eurotiomycetidae</taxon>
        <taxon>Eurotiales</taxon>
        <taxon>Aspergillaceae</taxon>
        <taxon>Aspergillus</taxon>
        <taxon>Aspergillus subgen. Circumdati</taxon>
    </lineage>
</organism>
<proteinExistence type="predicted"/>
<dbReference type="EMBL" id="KZ825313">
    <property type="protein sequence ID" value="RAH50583.1"/>
    <property type="molecule type" value="Genomic_DNA"/>
</dbReference>
<evidence type="ECO:0000313" key="2">
    <source>
        <dbReference type="Proteomes" id="UP000249057"/>
    </source>
</evidence>
<protein>
    <submittedName>
        <fullName evidence="1">Acetyl-CoA synthetase-like protein</fullName>
    </submittedName>
</protein>
<gene>
    <name evidence="1" type="ORF">BO95DRAFT_351822</name>
</gene>
<accession>A0ACD1GN74</accession>
<evidence type="ECO:0000313" key="1">
    <source>
        <dbReference type="EMBL" id="RAH50583.1"/>
    </source>
</evidence>
<keyword evidence="2" id="KW-1185">Reference proteome</keyword>
<dbReference type="Proteomes" id="UP000249057">
    <property type="component" value="Unassembled WGS sequence"/>
</dbReference>
<name>A0ACD1GN74_9EURO</name>
<sequence length="1285" mass="141350">MSLGTSTGSSHDNISALLCLSWATVLSLYTNASDVLFGLIDDSHGTGKGSEALVPCRLLLKPEDTLAAATAKIAQFQDLVPSLEQIGLTELRTMSPDAAKIGTFNNLLVIRRGAVGSRVTSFLDPNGHPYALTIICTVESDRMSIHAQFDRCVLEEFVVDSMLDQLASAFDCARDGSASQVRELRVINPSDMQKIRDWNYRVSLPEKGTTCVHHLVESRCRQRPSAPAVCAWDGELTYEELNQRASRLARQLVVHHAVRPDRLVFILTDRSMWTTIAVLGALKAGAGIAFLDPSQPTHRLVTICSKAEAHLILSVDKHASKARHLGPPVVTFAEIDSYLVTDNEEEEFHLPTMQGHHVAYATFTSGSTGEPKGVLIEHAAFTCNYSRYRELSDLTSDSRVLHGASYGFVVSILENLLTLSVGGCVCIPADSELQESVTAAMQRYRVTWTMMTPSVARTIDPAASPSVKSVLLAGEPMGRTDLRQWASHADIYNLYAQSEFCTAITLARKSDAEGEGGPSTLGPAVGCHAWVVDPQDHDQLMPIGAEGELVVSGPSMFRGYVNNPDQTSVALIEDPRWMQPQEIGTGLQLLKTGDLVRYNSSTGSLEFRGRKGNRVKIRGQRIELGEVEFHLRTHFPDSGNLVVDLVHPVDESAEQHLILVAFVLTSAKEKIQRNTTAVFGAPTPEFRLQVQRALAEVRNVLPGYMVPSAFVAVTTFPRTVSGKLSRAALCEAASGLSRKQLASYTTAPKSYQSPATEPERVLQAVCAELLGLHLSSVSMDDNFIDLGGDSLSARRLVAMVRAEGWGLSLVDCLSEPTLSHLALRVQQPSSDNMDPSPPAAAQDPFESMKEEFLRNLPEGLNPDLVEDALPAREIQGLYSQEEIQDYLLWQLIGPLDTSQLRQACEALVQKHPILRTIFLPYQDQCMQIVLRNINPPFEVVHSTSASQSLDVLARSLAMQDRQIRYQTIQPIVKFTLIQAQNSHKAEPPILIMRLSHAQYDGLSLRPLLHHLANLYTATAQPLRTDYADYTRRCRQLLTPQALTFWRTLLDGSILTSLHLPQPSPDPSRPHPAEDKTLHLTRTVPLPSPLPQGITTATLIKTAWATALHQETHSQDIVFAQLVNARDIDLPDLDTLIGPCLNIIPVRVGFPPSPATPDTSKMGAHALLTTVQAQHAHSLEYSTCQWQEIVTQCTDWARNGGTSTVSSIVLHENFDAKPEVDLGGGRRWKMLSPILSNPPDQTIFLTTWPEWDVLSVMFSVSSRWVRREDAERLVERFCGNLAGFGG</sequence>
<reference evidence="1" key="1">
    <citation type="submission" date="2018-02" db="EMBL/GenBank/DDBJ databases">
        <title>The genomes of Aspergillus section Nigri reveals drivers in fungal speciation.</title>
        <authorList>
            <consortium name="DOE Joint Genome Institute"/>
            <person name="Vesth T.C."/>
            <person name="Nybo J."/>
            <person name="Theobald S."/>
            <person name="Brandl J."/>
            <person name="Frisvad J.C."/>
            <person name="Nielsen K.F."/>
            <person name="Lyhne E.K."/>
            <person name="Kogle M.E."/>
            <person name="Kuo A."/>
            <person name="Riley R."/>
            <person name="Clum A."/>
            <person name="Nolan M."/>
            <person name="Lipzen A."/>
            <person name="Salamov A."/>
            <person name="Henrissat B."/>
            <person name="Wiebenga A."/>
            <person name="De vries R.P."/>
            <person name="Grigoriev I.V."/>
            <person name="Mortensen U.H."/>
            <person name="Andersen M.R."/>
            <person name="Baker S.E."/>
        </authorList>
    </citation>
    <scope>NUCLEOTIDE SEQUENCE</scope>
    <source>
        <strain evidence="1">CBS 621.78</strain>
    </source>
</reference>